<evidence type="ECO:0000313" key="13">
    <source>
        <dbReference type="EMBL" id="ACI99419.1"/>
    </source>
</evidence>
<accession>B6INZ9</accession>
<dbReference type="FunFam" id="1.10.579.10:FF:000003">
    <property type="entry name" value="Deoxyribodipyrimidine photo-lyase"/>
    <property type="match status" value="1"/>
</dbReference>
<feature type="site" description="Electron transfer via tryptophanyl radical" evidence="9">
    <location>
        <position position="313"/>
    </location>
</feature>
<dbReference type="InterPro" id="IPR014729">
    <property type="entry name" value="Rossmann-like_a/b/a_fold"/>
</dbReference>
<comment type="catalytic activity">
    <reaction evidence="7">
        <text>cyclobutadipyrimidine (in DNA) = 2 pyrimidine residues (in DNA).</text>
        <dbReference type="EC" id="4.1.99.3"/>
    </reaction>
</comment>
<comment type="cofactor">
    <cofactor evidence="8">
        <name>FAD</name>
        <dbReference type="ChEBI" id="CHEBI:57692"/>
    </cofactor>
    <text evidence="8">Binds 1 FAD per subunit.</text>
</comment>
<dbReference type="Gene3D" id="3.40.50.620">
    <property type="entry name" value="HUPs"/>
    <property type="match status" value="1"/>
</dbReference>
<feature type="site" description="Electron transfer via tryptophanyl radical" evidence="9">
    <location>
        <position position="366"/>
    </location>
</feature>
<keyword evidence="14" id="KW-1185">Reference proteome</keyword>
<keyword evidence="6 10" id="KW-0157">Chromophore</keyword>
<dbReference type="HOGENOM" id="CLU_010348_2_2_5"/>
<name>B6INZ9_RHOCS</name>
<evidence type="ECO:0000256" key="6">
    <source>
        <dbReference type="ARBA" id="ARBA00022991"/>
    </source>
</evidence>
<dbReference type="Pfam" id="PF00875">
    <property type="entry name" value="DNA_photolyase"/>
    <property type="match status" value="1"/>
</dbReference>
<evidence type="ECO:0000256" key="7">
    <source>
        <dbReference type="ARBA" id="ARBA00033999"/>
    </source>
</evidence>
<keyword evidence="4 8" id="KW-0285">Flavoprotein</keyword>
<dbReference type="InterPro" id="IPR036155">
    <property type="entry name" value="Crypto/Photolyase_N_sf"/>
</dbReference>
<feature type="site" description="Electron transfer via tryptophanyl radical" evidence="9">
    <location>
        <position position="389"/>
    </location>
</feature>
<evidence type="ECO:0000256" key="9">
    <source>
        <dbReference type="PIRSR" id="PIRSR602081-2"/>
    </source>
</evidence>
<feature type="binding site" evidence="8">
    <location>
        <begin position="379"/>
        <end position="381"/>
    </location>
    <ligand>
        <name>FAD</name>
        <dbReference type="ChEBI" id="CHEBI:57692"/>
    </ligand>
</feature>
<evidence type="ECO:0000256" key="10">
    <source>
        <dbReference type="RuleBase" id="RU004182"/>
    </source>
</evidence>
<evidence type="ECO:0000256" key="5">
    <source>
        <dbReference type="ARBA" id="ARBA00022827"/>
    </source>
</evidence>
<dbReference type="RefSeq" id="WP_012567204.1">
    <property type="nucleotide sequence ID" value="NC_011420.2"/>
</dbReference>
<feature type="binding site" evidence="8">
    <location>
        <position position="279"/>
    </location>
    <ligand>
        <name>FAD</name>
        <dbReference type="ChEBI" id="CHEBI:57692"/>
    </ligand>
</feature>
<dbReference type="STRING" id="414684.RC1_2026"/>
<feature type="binding site" evidence="8">
    <location>
        <begin position="239"/>
        <end position="243"/>
    </location>
    <ligand>
        <name>FAD</name>
        <dbReference type="ChEBI" id="CHEBI:57692"/>
    </ligand>
</feature>
<dbReference type="InterPro" id="IPR018394">
    <property type="entry name" value="DNA_photolyase_1_CS_C"/>
</dbReference>
<dbReference type="Gene3D" id="1.10.579.10">
    <property type="entry name" value="DNA Cyclobutane Dipyrimidine Photolyase, subunit A, domain 3"/>
    <property type="match status" value="1"/>
</dbReference>
<dbReference type="EMBL" id="CP000613">
    <property type="protein sequence ID" value="ACI99419.1"/>
    <property type="molecule type" value="Genomic_DNA"/>
</dbReference>
<dbReference type="SUPFAM" id="SSF48173">
    <property type="entry name" value="Cryptochrome/photolyase FAD-binding domain"/>
    <property type="match status" value="1"/>
</dbReference>
<evidence type="ECO:0000256" key="3">
    <source>
        <dbReference type="ARBA" id="ARBA00014046"/>
    </source>
</evidence>
<dbReference type="AlphaFoldDB" id="B6INZ9"/>
<dbReference type="KEGG" id="rce:RC1_2026"/>
<dbReference type="Pfam" id="PF03441">
    <property type="entry name" value="FAD_binding_7"/>
    <property type="match status" value="1"/>
</dbReference>
<comment type="similarity">
    <text evidence="10">Belongs to the DNA photolyase family.</text>
</comment>
<dbReference type="EC" id="4.1.99.3" evidence="2"/>
<feature type="region of interest" description="Disordered" evidence="11">
    <location>
        <begin position="165"/>
        <end position="187"/>
    </location>
</feature>
<dbReference type="InterPro" id="IPR036134">
    <property type="entry name" value="Crypto/Photolyase_FAD-like_sf"/>
</dbReference>
<dbReference type="GO" id="GO:0003904">
    <property type="term" value="F:deoxyribodipyrimidine photo-lyase activity"/>
    <property type="evidence" value="ECO:0007669"/>
    <property type="project" value="UniProtKB-EC"/>
</dbReference>
<dbReference type="GO" id="GO:0003677">
    <property type="term" value="F:DNA binding"/>
    <property type="evidence" value="ECO:0007669"/>
    <property type="project" value="TreeGrafter"/>
</dbReference>
<dbReference type="PROSITE" id="PS51645">
    <property type="entry name" value="PHR_CRY_ALPHA_BETA"/>
    <property type="match status" value="1"/>
</dbReference>
<dbReference type="Proteomes" id="UP000001591">
    <property type="component" value="Chromosome"/>
</dbReference>
<protein>
    <recommendedName>
        <fullName evidence="3">Deoxyribodipyrimidine photo-lyase</fullName>
        <ecNumber evidence="2">4.1.99.3</ecNumber>
    </recommendedName>
</protein>
<dbReference type="PANTHER" id="PTHR11455:SF9">
    <property type="entry name" value="CRYPTOCHROME CIRCADIAN CLOCK 5 ISOFORM X1"/>
    <property type="match status" value="1"/>
</dbReference>
<dbReference type="InterPro" id="IPR002081">
    <property type="entry name" value="Cryptochrome/DNA_photolyase_1"/>
</dbReference>
<dbReference type="PROSITE" id="PS00394">
    <property type="entry name" value="DNA_PHOTOLYASES_1_1"/>
    <property type="match status" value="1"/>
</dbReference>
<dbReference type="InterPro" id="IPR005101">
    <property type="entry name" value="Cryptochr/Photolyase_FAD-bd"/>
</dbReference>
<sequence length="489" mass="54584">MRATPILVWFRQDLRLADNPALSDAARSGRPVVPVFVLDDDTPGGWRPGGASRWWLHHSLASLSRSLATAGSPLVLRRGRADVAIGELVRETGAGTVLWNRCYEPWATERDSRLKADLRAAGVEVKSFNGSLLREPMTVRTAAGEPYRVFTPFWRAVSSSPDWPEPLAAPDRLEAPPTAPASDPLESWGLLPTTPDWAGGLRQAWQPGEAAVAARLRAFLEGAAADYAEGRDRPGSDGTSRLSPYLHFGEISPRQVWAATRDAMLSGNPPEHRRHAESFLRELGWREFCYNLLYHFPKLPERPLNPRFEDFPWQPDSAALDSWQRGRTGYPIVDAGMRQLWTTGWMHNRVRMIVGSFLVKHLLLPWQEGQRWFWDTLVDADLANNAAGWQWIAGCGADAAPYFRVFNPVLQGGKFDPDGRYVRRWVPELAALPDTLIHQPWTATAETLRRAGIRLGTDYPAPCIEHKRGRDRALAAFATLRQAGDAADA</sequence>
<gene>
    <name evidence="13" type="ordered locus">RC1_2026</name>
</gene>
<feature type="binding site" evidence="8">
    <location>
        <position position="227"/>
    </location>
    <ligand>
        <name>FAD</name>
        <dbReference type="ChEBI" id="CHEBI:57692"/>
    </ligand>
</feature>
<dbReference type="GO" id="GO:0071949">
    <property type="term" value="F:FAD binding"/>
    <property type="evidence" value="ECO:0007669"/>
    <property type="project" value="TreeGrafter"/>
</dbReference>
<evidence type="ECO:0000259" key="12">
    <source>
        <dbReference type="PROSITE" id="PS51645"/>
    </source>
</evidence>
<dbReference type="PRINTS" id="PR00147">
    <property type="entry name" value="DNAPHOTLYASE"/>
</dbReference>
<evidence type="ECO:0000256" key="2">
    <source>
        <dbReference type="ARBA" id="ARBA00013149"/>
    </source>
</evidence>
<reference evidence="13 14" key="1">
    <citation type="journal article" date="2010" name="BMC Genomics">
        <title>Metabolic flexibility revealed in the genome of the cyst-forming alpha-1 proteobacterium Rhodospirillum centenum.</title>
        <authorList>
            <person name="Lu Y.K."/>
            <person name="Marden J."/>
            <person name="Han M."/>
            <person name="Swingley W.D."/>
            <person name="Mastrian S.D."/>
            <person name="Chowdhury S.R."/>
            <person name="Hao J."/>
            <person name="Helmy T."/>
            <person name="Kim S."/>
            <person name="Kurdoglu A.A."/>
            <person name="Matthies H.J."/>
            <person name="Rollo D."/>
            <person name="Stothard P."/>
            <person name="Blankenship R.E."/>
            <person name="Bauer C.E."/>
            <person name="Touchman J.W."/>
        </authorList>
    </citation>
    <scope>NUCLEOTIDE SEQUENCE [LARGE SCALE GENOMIC DNA]</scope>
    <source>
        <strain evidence="14">ATCC 51521 / SW</strain>
    </source>
</reference>
<dbReference type="GO" id="GO:0000719">
    <property type="term" value="P:photoreactive repair"/>
    <property type="evidence" value="ECO:0007669"/>
    <property type="project" value="UniProtKB-ARBA"/>
</dbReference>
<dbReference type="GO" id="GO:0009416">
    <property type="term" value="P:response to light stimulus"/>
    <property type="evidence" value="ECO:0007669"/>
    <property type="project" value="TreeGrafter"/>
</dbReference>
<dbReference type="eggNOG" id="COG0415">
    <property type="taxonomic scope" value="Bacteria"/>
</dbReference>
<organism evidence="13 14">
    <name type="scientific">Rhodospirillum centenum (strain ATCC 51521 / SW)</name>
    <dbReference type="NCBI Taxonomy" id="414684"/>
    <lineage>
        <taxon>Bacteria</taxon>
        <taxon>Pseudomonadati</taxon>
        <taxon>Pseudomonadota</taxon>
        <taxon>Alphaproteobacteria</taxon>
        <taxon>Rhodospirillales</taxon>
        <taxon>Rhodospirillaceae</taxon>
        <taxon>Rhodospirillum</taxon>
    </lineage>
</organism>
<evidence type="ECO:0000256" key="11">
    <source>
        <dbReference type="SAM" id="MobiDB-lite"/>
    </source>
</evidence>
<evidence type="ECO:0000256" key="4">
    <source>
        <dbReference type="ARBA" id="ARBA00022630"/>
    </source>
</evidence>
<keyword evidence="5 8" id="KW-0274">FAD</keyword>
<comment type="cofactor">
    <cofactor evidence="1">
        <name>(6R)-5,10-methylene-5,6,7,8-tetrahydrofolate</name>
        <dbReference type="ChEBI" id="CHEBI:15636"/>
    </cofactor>
</comment>
<dbReference type="OrthoDB" id="9772484at2"/>
<proteinExistence type="inferred from homology"/>
<dbReference type="Gene3D" id="1.25.40.80">
    <property type="match status" value="1"/>
</dbReference>
<dbReference type="SUPFAM" id="SSF52425">
    <property type="entry name" value="Cryptochrome/photolyase, N-terminal domain"/>
    <property type="match status" value="1"/>
</dbReference>
<dbReference type="InterPro" id="IPR006050">
    <property type="entry name" value="DNA_photolyase_N"/>
</dbReference>
<evidence type="ECO:0000256" key="1">
    <source>
        <dbReference type="ARBA" id="ARBA00001932"/>
    </source>
</evidence>
<evidence type="ECO:0000256" key="8">
    <source>
        <dbReference type="PIRSR" id="PIRSR602081-1"/>
    </source>
</evidence>
<feature type="domain" description="Photolyase/cryptochrome alpha/beta" evidence="12">
    <location>
        <begin position="4"/>
        <end position="133"/>
    </location>
</feature>
<evidence type="ECO:0000313" key="14">
    <source>
        <dbReference type="Proteomes" id="UP000001591"/>
    </source>
</evidence>
<dbReference type="PANTHER" id="PTHR11455">
    <property type="entry name" value="CRYPTOCHROME"/>
    <property type="match status" value="1"/>
</dbReference>